<dbReference type="PANTHER" id="PTHR34385:SF1">
    <property type="entry name" value="PEPTIDOGLYCAN L-ALANYL-D-GLUTAMATE ENDOPEPTIDASE CWLK"/>
    <property type="match status" value="1"/>
</dbReference>
<dbReference type="InterPro" id="IPR003709">
    <property type="entry name" value="VanY-like_core_dom"/>
</dbReference>
<dbReference type="EMBL" id="AP024849">
    <property type="protein sequence ID" value="BCZ45091.1"/>
    <property type="molecule type" value="Genomic_DNA"/>
</dbReference>
<dbReference type="SUPFAM" id="SSF55166">
    <property type="entry name" value="Hedgehog/DD-peptidase"/>
    <property type="match status" value="1"/>
</dbReference>
<gene>
    <name evidence="2" type="ORF">psyc5s11_11580</name>
</gene>
<dbReference type="Proteomes" id="UP000824633">
    <property type="component" value="Chromosome"/>
</dbReference>
<keyword evidence="2" id="KW-0378">Hydrolase</keyword>
<dbReference type="CDD" id="cd14852">
    <property type="entry name" value="LD-carboxypeptidase"/>
    <property type="match status" value="1"/>
</dbReference>
<dbReference type="Gene3D" id="3.30.1380.10">
    <property type="match status" value="1"/>
</dbReference>
<feature type="domain" description="D-alanyl-D-alanine carboxypeptidase-like core" evidence="1">
    <location>
        <begin position="78"/>
        <end position="206"/>
    </location>
</feature>
<keyword evidence="2" id="KW-0645">Protease</keyword>
<sequence>MKKLFVTLLPLLIVAIVLYVIFKPNPMDKSMTYNSNEKSGDCLILVNKSNTLPNDYIPKNLIMPNVKFASCASNEEKMMQGEAAKALEELFKSASKEKINLYGLSAYRSYETQKQVYDKRVKTVGKKQADKYVAQPGASEHQTGLAIDVTNGDGAKDKLKVDFGQTKEGKWLKSNAQNLGFIMRYPMEKENITGYSYESWHIRYVGADVAKKIYNKHMVLEEYLKNK</sequence>
<accession>A0ABM7SZL0</accession>
<organism evidence="2 3">
    <name type="scientific">Clostridium gelidum</name>
    <dbReference type="NCBI Taxonomy" id="704125"/>
    <lineage>
        <taxon>Bacteria</taxon>
        <taxon>Bacillati</taxon>
        <taxon>Bacillota</taxon>
        <taxon>Clostridia</taxon>
        <taxon>Eubacteriales</taxon>
        <taxon>Clostridiaceae</taxon>
        <taxon>Clostridium</taxon>
    </lineage>
</organism>
<dbReference type="RefSeq" id="WP_224036717.1">
    <property type="nucleotide sequence ID" value="NZ_AP024849.1"/>
</dbReference>
<proteinExistence type="predicted"/>
<evidence type="ECO:0000313" key="3">
    <source>
        <dbReference type="Proteomes" id="UP000824633"/>
    </source>
</evidence>
<keyword evidence="3" id="KW-1185">Reference proteome</keyword>
<keyword evidence="2" id="KW-0121">Carboxypeptidase</keyword>
<evidence type="ECO:0000313" key="2">
    <source>
        <dbReference type="EMBL" id="BCZ45091.1"/>
    </source>
</evidence>
<name>A0ABM7SZL0_9CLOT</name>
<dbReference type="GO" id="GO:0004180">
    <property type="term" value="F:carboxypeptidase activity"/>
    <property type="evidence" value="ECO:0007669"/>
    <property type="project" value="UniProtKB-KW"/>
</dbReference>
<protein>
    <submittedName>
        <fullName evidence="2">D-alanyl-D-alanine carboxypeptidase</fullName>
    </submittedName>
</protein>
<dbReference type="Pfam" id="PF02557">
    <property type="entry name" value="VanY"/>
    <property type="match status" value="1"/>
</dbReference>
<dbReference type="InterPro" id="IPR009045">
    <property type="entry name" value="Zn_M74/Hedgehog-like"/>
</dbReference>
<dbReference type="InterPro" id="IPR052179">
    <property type="entry name" value="DD-CPase-like"/>
</dbReference>
<dbReference type="InterPro" id="IPR058193">
    <property type="entry name" value="VanY/YodJ_core_dom"/>
</dbReference>
<dbReference type="PANTHER" id="PTHR34385">
    <property type="entry name" value="D-ALANYL-D-ALANINE CARBOXYPEPTIDASE"/>
    <property type="match status" value="1"/>
</dbReference>
<evidence type="ECO:0000259" key="1">
    <source>
        <dbReference type="Pfam" id="PF02557"/>
    </source>
</evidence>
<reference evidence="3" key="1">
    <citation type="submission" date="2021-07" db="EMBL/GenBank/DDBJ databases">
        <title>Complete genome sequencing of a Clostridium isolate.</title>
        <authorList>
            <person name="Ueki A."/>
            <person name="Tonouchi A."/>
        </authorList>
    </citation>
    <scope>NUCLEOTIDE SEQUENCE [LARGE SCALE GENOMIC DNA]</scope>
    <source>
        <strain evidence="3">C5S11</strain>
    </source>
</reference>